<name>A0A9P7MWB5_9HYPO</name>
<dbReference type="OrthoDB" id="10261522at2759"/>
<dbReference type="EMBL" id="SRPS01000066">
    <property type="protein sequence ID" value="KAG5970907.1"/>
    <property type="molecule type" value="Genomic_DNA"/>
</dbReference>
<dbReference type="PANTHER" id="PTHR13622">
    <property type="entry name" value="THIAMIN PYROPHOSPHOKINASE"/>
    <property type="match status" value="1"/>
</dbReference>
<dbReference type="GO" id="GO:0044715">
    <property type="term" value="F:8-oxo-dGDP phosphatase activity"/>
    <property type="evidence" value="ECO:0007669"/>
    <property type="project" value="UniProtKB-ARBA"/>
</dbReference>
<dbReference type="InterPro" id="IPR015797">
    <property type="entry name" value="NUDIX_hydrolase-like_dom_sf"/>
</dbReference>
<dbReference type="Proteomes" id="UP000784919">
    <property type="component" value="Unassembled WGS sequence"/>
</dbReference>
<accession>A0A9P7MWB5</accession>
<evidence type="ECO:0000313" key="3">
    <source>
        <dbReference type="Proteomes" id="UP000784919"/>
    </source>
</evidence>
<organism evidence="2 3">
    <name type="scientific">Claviceps arundinis</name>
    <dbReference type="NCBI Taxonomy" id="1623583"/>
    <lineage>
        <taxon>Eukaryota</taxon>
        <taxon>Fungi</taxon>
        <taxon>Dikarya</taxon>
        <taxon>Ascomycota</taxon>
        <taxon>Pezizomycotina</taxon>
        <taxon>Sordariomycetes</taxon>
        <taxon>Hypocreomycetidae</taxon>
        <taxon>Hypocreales</taxon>
        <taxon>Clavicipitaceae</taxon>
        <taxon>Claviceps</taxon>
    </lineage>
</organism>
<evidence type="ECO:0000313" key="2">
    <source>
        <dbReference type="EMBL" id="KAG5970907.1"/>
    </source>
</evidence>
<dbReference type="CDD" id="cd03676">
    <property type="entry name" value="NUDIX_Tnr3_like"/>
    <property type="match status" value="1"/>
</dbReference>
<sequence length="319" mass="35375">MSAPETKASSPPSLLDLIAIVDNVPIDFDVDCEPYYRLHLSSPDTRTHGYIHPDTVSRMPWPSSFTVNHEERHVTLSPCPPGTSLTAHANAAFQQAVDSAIEKNVFPSLNGLHSEHFRIVGARSFVQVERYAASLFGVAGRGSHLTCYVRSPEGPPMIWVARRSAKIYSYPGLLDSTVAGGVKADHSPLDCILAEAAEEASLPEDLVAKHVRSIGTVTLSHTNARNNLHHSEILYVYDLELPADVIPRPNDGEVDEFLLMSCDEVRTRMLNREFKPNVCAVLIDFFIRHAVITPEEEPSYVDICSRLRRRLPVPTTTDE</sequence>
<gene>
    <name evidence="2" type="ORF">E4U56_007186</name>
</gene>
<dbReference type="SUPFAM" id="SSF55811">
    <property type="entry name" value="Nudix"/>
    <property type="match status" value="1"/>
</dbReference>
<dbReference type="AlphaFoldDB" id="A0A9P7MWB5"/>
<dbReference type="InterPro" id="IPR000086">
    <property type="entry name" value="NUDIX_hydrolase_dom"/>
</dbReference>
<dbReference type="Pfam" id="PF00293">
    <property type="entry name" value="NUDIX"/>
    <property type="match status" value="1"/>
</dbReference>
<comment type="caution">
    <text evidence="2">The sequence shown here is derived from an EMBL/GenBank/DDBJ whole genome shotgun (WGS) entry which is preliminary data.</text>
</comment>
<dbReference type="PANTHER" id="PTHR13622:SF8">
    <property type="entry name" value="THIAMIN PYROPHOSPHOKINASE 1"/>
    <property type="match status" value="1"/>
</dbReference>
<feature type="domain" description="Nudix hydrolase" evidence="1">
    <location>
        <begin position="140"/>
        <end position="284"/>
    </location>
</feature>
<protein>
    <recommendedName>
        <fullName evidence="1">Nudix hydrolase domain-containing protein</fullName>
    </recommendedName>
</protein>
<evidence type="ECO:0000259" key="1">
    <source>
        <dbReference type="PROSITE" id="PS51462"/>
    </source>
</evidence>
<dbReference type="FunFam" id="3.90.79.10:FF:000019">
    <property type="entry name" value="Thiamin pyrophosphokinase, putative"/>
    <property type="match status" value="1"/>
</dbReference>
<proteinExistence type="predicted"/>
<dbReference type="Gene3D" id="3.90.79.10">
    <property type="entry name" value="Nucleoside Triphosphate Pyrophosphohydrolase"/>
    <property type="match status" value="1"/>
</dbReference>
<reference evidence="2" key="1">
    <citation type="journal article" date="2020" name="bioRxiv">
        <title>Whole genome comparisons of ergot fungi reveals the divergence and evolution of species within the genus Claviceps are the result of varying mechanisms driving genome evolution and host range expansion.</title>
        <authorList>
            <person name="Wyka S.A."/>
            <person name="Mondo S.J."/>
            <person name="Liu M."/>
            <person name="Dettman J."/>
            <person name="Nalam V."/>
            <person name="Broders K.D."/>
        </authorList>
    </citation>
    <scope>NUCLEOTIDE SEQUENCE</scope>
    <source>
        <strain evidence="2">CCC 1102</strain>
    </source>
</reference>
<dbReference type="PROSITE" id="PS51462">
    <property type="entry name" value="NUDIX"/>
    <property type="match status" value="1"/>
</dbReference>